<proteinExistence type="predicted"/>
<gene>
    <name evidence="1" type="ORF">ILUMI_18889</name>
</gene>
<dbReference type="EMBL" id="VTPC01084320">
    <property type="protein sequence ID" value="KAF2887284.1"/>
    <property type="molecule type" value="Genomic_DNA"/>
</dbReference>
<dbReference type="Proteomes" id="UP000801492">
    <property type="component" value="Unassembled WGS sequence"/>
</dbReference>
<comment type="caution">
    <text evidence="1">The sequence shown here is derived from an EMBL/GenBank/DDBJ whole genome shotgun (WGS) entry which is preliminary data.</text>
</comment>
<evidence type="ECO:0000313" key="1">
    <source>
        <dbReference type="EMBL" id="KAF2887284.1"/>
    </source>
</evidence>
<keyword evidence="2" id="KW-1185">Reference proteome</keyword>
<protein>
    <submittedName>
        <fullName evidence="1">Uncharacterized protein</fullName>
    </submittedName>
</protein>
<sequence length="164" mass="19164">MANLLLNFPPGPLDRYRKLASFDWKQLSLFLNGEEFLNYRNELYKEMLKYPVLLDQTEETPTLNELRRKTTQKMFALQSVKNNVISRTNCSYANRIFANSSTIYLIDPNTTVKCLSSDFFTNAIASMGTERHWHFIESSSKGDVWLMKEKYSQLPAKDASTQWR</sequence>
<name>A0A8K0CJ35_IGNLU</name>
<dbReference type="OrthoDB" id="538336at2759"/>
<evidence type="ECO:0000313" key="2">
    <source>
        <dbReference type="Proteomes" id="UP000801492"/>
    </source>
</evidence>
<organism evidence="1 2">
    <name type="scientific">Ignelater luminosus</name>
    <name type="common">Cucubano</name>
    <name type="synonym">Pyrophorus luminosus</name>
    <dbReference type="NCBI Taxonomy" id="2038154"/>
    <lineage>
        <taxon>Eukaryota</taxon>
        <taxon>Metazoa</taxon>
        <taxon>Ecdysozoa</taxon>
        <taxon>Arthropoda</taxon>
        <taxon>Hexapoda</taxon>
        <taxon>Insecta</taxon>
        <taxon>Pterygota</taxon>
        <taxon>Neoptera</taxon>
        <taxon>Endopterygota</taxon>
        <taxon>Coleoptera</taxon>
        <taxon>Polyphaga</taxon>
        <taxon>Elateriformia</taxon>
        <taxon>Elateroidea</taxon>
        <taxon>Elateridae</taxon>
        <taxon>Agrypninae</taxon>
        <taxon>Pyrophorini</taxon>
        <taxon>Ignelater</taxon>
    </lineage>
</organism>
<reference evidence="1" key="1">
    <citation type="submission" date="2019-08" db="EMBL/GenBank/DDBJ databases">
        <title>The genome of the North American firefly Photinus pyralis.</title>
        <authorList>
            <consortium name="Photinus pyralis genome working group"/>
            <person name="Fallon T.R."/>
            <person name="Sander Lower S.E."/>
            <person name="Weng J.-K."/>
        </authorList>
    </citation>
    <scope>NUCLEOTIDE SEQUENCE</scope>
    <source>
        <strain evidence="1">TRF0915ILg1</strain>
        <tissue evidence="1">Whole body</tissue>
    </source>
</reference>
<dbReference type="AlphaFoldDB" id="A0A8K0CJ35"/>
<accession>A0A8K0CJ35</accession>